<dbReference type="SUPFAM" id="SSF48452">
    <property type="entry name" value="TPR-like"/>
    <property type="match status" value="1"/>
</dbReference>
<reference evidence="1" key="1">
    <citation type="submission" date="2021-01" db="EMBL/GenBank/DDBJ databases">
        <authorList>
            <person name="Corre E."/>
            <person name="Pelletier E."/>
            <person name="Niang G."/>
            <person name="Scheremetjew M."/>
            <person name="Finn R."/>
            <person name="Kale V."/>
            <person name="Holt S."/>
            <person name="Cochrane G."/>
            <person name="Meng A."/>
            <person name="Brown T."/>
            <person name="Cohen L."/>
        </authorList>
    </citation>
    <scope>NUCLEOTIDE SEQUENCE</scope>
    <source>
        <strain evidence="1">OF101</strain>
    </source>
</reference>
<name>A0A7S1RLM7_ALECA</name>
<dbReference type="EMBL" id="HBGE01078232">
    <property type="protein sequence ID" value="CAD9170040.1"/>
    <property type="molecule type" value="Transcribed_RNA"/>
</dbReference>
<dbReference type="InterPro" id="IPR019734">
    <property type="entry name" value="TPR_rpt"/>
</dbReference>
<evidence type="ECO:0000313" key="1">
    <source>
        <dbReference type="EMBL" id="CAD9170040.1"/>
    </source>
</evidence>
<sequence>MASTAGSDAAGGPAKAKLTSVAFWGICDIKYDPRLPNPRDRVRLLELGDGRSSRFSHHGRAIKEKFEAEFCMDENPIKRAVMTENKKLTHDMFMTEGFSYLRPPTVACPRRYHTGLADDILTDLGIRDDDGEVVLKLCNRSRGAGIVVAKAYELDSVLRQLLSPPMGAAMEGFLAKRVSKALEAQWLEVTEEQRLHWWSNECPIFVAERCCHSIPVAMEGSDKKFDGTMRVAFALYRKVVNKYHEAMHVKPFDIAWLGGYWKLPKVSCEDGGDDLLGLHERIVSSFNSVEKRTAEVSPEHLQEVFDALTPALPAVFHSGSISVHRIMNFYQEDPLFRAFALSRVAATMRAGEMPKALGLFDLARRLIKVPTTPDANNLPESSVLSYIERNAGVCPCLEGKWDKAAQKWRLALRLHPLNSTAHYCVGCAHQELDELDFAIECQLKSIALDPDFKSPYCALGNCHMLKGSFDAAVEAGVACLRRHPDAPVAHFVIAQSIYHRFCRRQVQKHEDSTELADRAQKAFELAKRRSPEQWTESDEAMLEYFLHNGPANRYHPEEAVHVWKVYGWRP</sequence>
<organism evidence="1">
    <name type="scientific">Alexandrium catenella</name>
    <name type="common">Red tide dinoflagellate</name>
    <name type="synonym">Gonyaulax catenella</name>
    <dbReference type="NCBI Taxonomy" id="2925"/>
    <lineage>
        <taxon>Eukaryota</taxon>
        <taxon>Sar</taxon>
        <taxon>Alveolata</taxon>
        <taxon>Dinophyceae</taxon>
        <taxon>Gonyaulacales</taxon>
        <taxon>Pyrocystaceae</taxon>
        <taxon>Alexandrium</taxon>
    </lineage>
</organism>
<dbReference type="AlphaFoldDB" id="A0A7S1RLM7"/>
<proteinExistence type="predicted"/>
<protein>
    <submittedName>
        <fullName evidence="1">Uncharacterized protein</fullName>
    </submittedName>
</protein>
<gene>
    <name evidence="1" type="ORF">ACAT0790_LOCUS46809</name>
</gene>
<dbReference type="InterPro" id="IPR011990">
    <property type="entry name" value="TPR-like_helical_dom_sf"/>
</dbReference>
<accession>A0A7S1RLM7</accession>
<dbReference type="Gene3D" id="1.25.40.10">
    <property type="entry name" value="Tetratricopeptide repeat domain"/>
    <property type="match status" value="1"/>
</dbReference>
<dbReference type="SMART" id="SM00028">
    <property type="entry name" value="TPR"/>
    <property type="match status" value="3"/>
</dbReference>